<dbReference type="Proteomes" id="UP001589646">
    <property type="component" value="Unassembled WGS sequence"/>
</dbReference>
<evidence type="ECO:0000256" key="1">
    <source>
        <dbReference type="SAM" id="MobiDB-lite"/>
    </source>
</evidence>
<organism evidence="3 4">
    <name type="scientific">Nonomuraea roseola</name>
    <dbReference type="NCBI Taxonomy" id="46179"/>
    <lineage>
        <taxon>Bacteria</taxon>
        <taxon>Bacillati</taxon>
        <taxon>Actinomycetota</taxon>
        <taxon>Actinomycetes</taxon>
        <taxon>Streptosporangiales</taxon>
        <taxon>Streptosporangiaceae</taxon>
        <taxon>Nonomuraea</taxon>
    </lineage>
</organism>
<proteinExistence type="predicted"/>
<reference evidence="3 4" key="1">
    <citation type="submission" date="2024-09" db="EMBL/GenBank/DDBJ databases">
        <authorList>
            <person name="Sun Q."/>
            <person name="Mori K."/>
        </authorList>
    </citation>
    <scope>NUCLEOTIDE SEQUENCE [LARGE SCALE GENOMIC DNA]</scope>
    <source>
        <strain evidence="3 4">JCM 3323</strain>
    </source>
</reference>
<dbReference type="EMBL" id="JBHMCE010000006">
    <property type="protein sequence ID" value="MFB9529040.1"/>
    <property type="molecule type" value="Genomic_DNA"/>
</dbReference>
<dbReference type="RefSeq" id="WP_346128958.1">
    <property type="nucleotide sequence ID" value="NZ_BAAAXC010000015.1"/>
</dbReference>
<protein>
    <submittedName>
        <fullName evidence="3">Siphovirus ReqiPepy6 Gp37-like family protein</fullName>
    </submittedName>
</protein>
<sequence length="389" mass="41664">MGVVEQYTSLDVISRFNAVGAWSLTVPADSNEAVILRAGGGIIVWIDGVPRPVMSGPVTSITHTWSAEQPGKGQVVYTGVSDETLLWSRITLPVPGATVENQTADRYTFTGTAAAALRQLVDVNAGPSARADRVIDGLDVPAYSFGRSLTIGTRFDVLGVALQDIAASAGIGWKLRQGTSDRLVFEPYTPRVHDDGGVVFSPEAGTLAAYTYRLTAPTASRLVLAAQGEGRNRWLKQYDDTSSTPTEWFRTPLERFVDRRDVPVARGANGSPVNPDDPAQPADPAALAQLDQAAAEALAESQALGELSVTPIDSEHFRYGVHYEVGDVVSVDVRGDIITDVLREVRLSDGGDGPRVSPVIGTAGASATPGLYREVRRIWNSIRKLEARR</sequence>
<keyword evidence="4" id="KW-1185">Reference proteome</keyword>
<feature type="region of interest" description="Disordered" evidence="1">
    <location>
        <begin position="264"/>
        <end position="283"/>
    </location>
</feature>
<dbReference type="InterPro" id="IPR029432">
    <property type="entry name" value="Gp28/Gp37-like_dom"/>
</dbReference>
<dbReference type="Pfam" id="PF14594">
    <property type="entry name" value="Sipho_Gp37"/>
    <property type="match status" value="1"/>
</dbReference>
<evidence type="ECO:0000259" key="2">
    <source>
        <dbReference type="Pfam" id="PF14594"/>
    </source>
</evidence>
<evidence type="ECO:0000313" key="4">
    <source>
        <dbReference type="Proteomes" id="UP001589646"/>
    </source>
</evidence>
<name>A0ABV5Q0K8_9ACTN</name>
<accession>A0ABV5Q0K8</accession>
<comment type="caution">
    <text evidence="3">The sequence shown here is derived from an EMBL/GenBank/DDBJ whole genome shotgun (WGS) entry which is preliminary data.</text>
</comment>
<feature type="domain" description="Gp28/Gp37-like" evidence="2">
    <location>
        <begin position="2"/>
        <end position="362"/>
    </location>
</feature>
<gene>
    <name evidence="3" type="ORF">ACFFRN_20715</name>
</gene>
<evidence type="ECO:0000313" key="3">
    <source>
        <dbReference type="EMBL" id="MFB9529040.1"/>
    </source>
</evidence>